<reference evidence="11 12" key="3">
    <citation type="submission" date="2019-10" db="EMBL/GenBank/DDBJ databases">
        <authorList>
            <consortium name="PulseNet: The National Subtyping Network for Foodborne Disease Surveillance"/>
            <person name="Tarr C.L."/>
            <person name="Trees E."/>
            <person name="Katz L.S."/>
            <person name="Carleton-Romer H.A."/>
            <person name="Stroika S."/>
            <person name="Kucerova Z."/>
            <person name="Roache K.F."/>
            <person name="Sabol A.L."/>
            <person name="Besser J."/>
            <person name="Gerner-Smidt P."/>
        </authorList>
    </citation>
    <scope>NUCLEOTIDE SEQUENCE [LARGE SCALE GENOMIC DNA]</scope>
    <source>
        <strain evidence="2 10">PNUSAC003589</strain>
        <strain evidence="1 8">PNUSAC009041</strain>
        <strain evidence="4 11">PNUSAC012091</strain>
        <strain evidence="5 12">PNUSAC012955</strain>
    </source>
</reference>
<evidence type="ECO:0000313" key="1">
    <source>
        <dbReference type="EMBL" id="EAJ9719043.1"/>
    </source>
</evidence>
<evidence type="ECO:0000313" key="8">
    <source>
        <dbReference type="Proteomes" id="UP000349590"/>
    </source>
</evidence>
<dbReference type="EMBL" id="AACCII010000007">
    <property type="protein sequence ID" value="EAJ9719043.1"/>
    <property type="molecule type" value="Genomic_DNA"/>
</dbReference>
<protein>
    <submittedName>
        <fullName evidence="5">Uncharacterized protein</fullName>
    </submittedName>
</protein>
<evidence type="ECO:0000313" key="9">
    <source>
        <dbReference type="Proteomes" id="UP000392616"/>
    </source>
</evidence>
<dbReference type="Proteomes" id="UP000421425">
    <property type="component" value="Unassembled WGS sequence"/>
</dbReference>
<proteinExistence type="predicted"/>
<dbReference type="EMBL" id="AACHYE010000001">
    <property type="protein sequence ID" value="EAK6412483.1"/>
    <property type="molecule type" value="Genomic_DNA"/>
</dbReference>
<evidence type="ECO:0000313" key="7">
    <source>
        <dbReference type="Proteomes" id="UP000287237"/>
    </source>
</evidence>
<evidence type="ECO:0000313" key="12">
    <source>
        <dbReference type="Proteomes" id="UP000482054"/>
    </source>
</evidence>
<dbReference type="Proteomes" id="UP000287237">
    <property type="component" value="Unassembled WGS sequence"/>
</dbReference>
<reference evidence="6 7" key="2">
    <citation type="journal article" date="2019" name="Appl. Environ. Microbiol.">
        <title>Population genetics and characterization of Campylobacter jejuni isolates in western jackdaws and game birds in Finland.</title>
        <authorList>
            <person name="Kovanen S."/>
            <person name="Rossi M."/>
            <person name="Pohja-Mykra M."/>
            <person name="Nieminen T."/>
            <person name="Raunio-Saarnisto M."/>
            <person name="Sauvala M."/>
            <person name="Fredriksson-Ahomaa M."/>
            <person name="Hanninen M.L."/>
            <person name="Kivisto R."/>
        </authorList>
    </citation>
    <scope>NUCLEOTIDE SEQUENCE [LARGE SCALE GENOMIC DNA]</scope>
    <source>
        <strain evidence="6 7">CB296</strain>
    </source>
</reference>
<dbReference type="Proteomes" id="UP000349590">
    <property type="component" value="Unassembled WGS sequence"/>
</dbReference>
<dbReference type="Proteomes" id="UP000482054">
    <property type="component" value="Unassembled WGS sequence"/>
</dbReference>
<dbReference type="EMBL" id="AACFWJ010000001">
    <property type="protein sequence ID" value="EAK3958281.1"/>
    <property type="molecule type" value="Genomic_DNA"/>
</dbReference>
<gene>
    <name evidence="3" type="ORF">B7A03_00315</name>
    <name evidence="2" type="ORF">C1418_00255</name>
    <name evidence="6" type="ORF">C3H42_02160</name>
    <name evidence="1" type="ORF">E8P16_06250</name>
    <name evidence="4" type="ORF">F8Y55_06635</name>
    <name evidence="5" type="ORF">GFF90_07595</name>
</gene>
<sequence>MTIIKPLEFEVLQNLAKKDETPLWDKEVSYKNNEKVQFKGFVWVSASDEDTHEEPDVYFDKWVKFAPINENAFFDDELNTQTKCDKAWSVKLKVDGVFDTLAFLNLDVSKIKIETLDGKIIYEKSMYYKKSRTWWEYFFSKFKVNKEDFVFLPYPINSEILISFEPAKIGCNVGHILIGKKEFAGVTIYPANSTYINYSKTSTNEWGVTNVVTGKKAKYLEFIVAVEKKDFDYYDDLIAGLYNTKALFIGDESELGFKKLTTFGILKDYSAPLEDQDYMQYKLNIQGLI</sequence>
<dbReference type="AlphaFoldDB" id="A0A1S2U1B3"/>
<evidence type="ECO:0000313" key="2">
    <source>
        <dbReference type="EMBL" id="EAK3958281.1"/>
    </source>
</evidence>
<evidence type="ECO:0000313" key="6">
    <source>
        <dbReference type="EMBL" id="RTJ97022.1"/>
    </source>
</evidence>
<dbReference type="EMBL" id="PRCK01000001">
    <property type="protein sequence ID" value="RTJ97022.1"/>
    <property type="molecule type" value="Genomic_DNA"/>
</dbReference>
<dbReference type="Proteomes" id="UP000392616">
    <property type="component" value="Unassembled WGS sequence"/>
</dbReference>
<dbReference type="RefSeq" id="WP_002788286.1">
    <property type="nucleotide sequence ID" value="NZ_AP028374.1"/>
</dbReference>
<reference evidence="3 9" key="1">
    <citation type="submission" date="2018-05" db="EMBL/GenBank/DDBJ databases">
        <authorList>
            <consortium name="NARMS: The National Antimicrobial Resistance Monitoring System"/>
        </authorList>
    </citation>
    <scope>NUCLEOTIDE SEQUENCE [LARGE SCALE GENOMIC DNA]</scope>
    <source>
        <strain evidence="3 9">CVM N62988</strain>
    </source>
</reference>
<dbReference type="OMA" id="MNDEFTR"/>
<comment type="caution">
    <text evidence="5">The sequence shown here is derived from an EMBL/GenBank/DDBJ whole genome shotgun (WGS) entry which is preliminary data.</text>
</comment>
<dbReference type="Proteomes" id="UP000410873">
    <property type="component" value="Unassembled WGS sequence"/>
</dbReference>
<evidence type="ECO:0000313" key="10">
    <source>
        <dbReference type="Proteomes" id="UP000410873"/>
    </source>
</evidence>
<accession>A0A1S2U1B3</accession>
<name>A0A1S2U1B3_CAMJU</name>
<dbReference type="EMBL" id="AAMOXJ010000014">
    <property type="protein sequence ID" value="EDJ6169452.1"/>
    <property type="molecule type" value="Genomic_DNA"/>
</dbReference>
<evidence type="ECO:0000313" key="5">
    <source>
        <dbReference type="EMBL" id="EDJ6169452.1"/>
    </source>
</evidence>
<evidence type="ECO:0000313" key="11">
    <source>
        <dbReference type="Proteomes" id="UP000421425"/>
    </source>
</evidence>
<evidence type="ECO:0000313" key="3">
    <source>
        <dbReference type="EMBL" id="EAK6412483.1"/>
    </source>
</evidence>
<dbReference type="EMBL" id="AALHBX010000011">
    <property type="protein sequence ID" value="ECZ5738320.1"/>
    <property type="molecule type" value="Genomic_DNA"/>
</dbReference>
<organism evidence="5 12">
    <name type="scientific">Campylobacter jejuni</name>
    <dbReference type="NCBI Taxonomy" id="197"/>
    <lineage>
        <taxon>Bacteria</taxon>
        <taxon>Pseudomonadati</taxon>
        <taxon>Campylobacterota</taxon>
        <taxon>Epsilonproteobacteria</taxon>
        <taxon>Campylobacterales</taxon>
        <taxon>Campylobacteraceae</taxon>
        <taxon>Campylobacter</taxon>
    </lineage>
</organism>
<evidence type="ECO:0000313" key="4">
    <source>
        <dbReference type="EMBL" id="ECZ5738320.1"/>
    </source>
</evidence>